<dbReference type="InterPro" id="IPR041374">
    <property type="entry name" value="BaeRF_family12"/>
</dbReference>
<dbReference type="RefSeq" id="WP_162336255.1">
    <property type="nucleotide sequence ID" value="NZ_JBHSRQ010000004.1"/>
</dbReference>
<keyword evidence="2" id="KW-1185">Reference proteome</keyword>
<evidence type="ECO:0000313" key="1">
    <source>
        <dbReference type="EMBL" id="KAF1726903.1"/>
    </source>
</evidence>
<name>A0ABQ6ZKX3_9GAMM</name>
<dbReference type="Proteomes" id="UP000781710">
    <property type="component" value="Unassembled WGS sequence"/>
</dbReference>
<organism evidence="1 2">
    <name type="scientific">Pseudoxanthomonas japonensis</name>
    <dbReference type="NCBI Taxonomy" id="69284"/>
    <lineage>
        <taxon>Bacteria</taxon>
        <taxon>Pseudomonadati</taxon>
        <taxon>Pseudomonadota</taxon>
        <taxon>Gammaproteobacteria</taxon>
        <taxon>Lysobacterales</taxon>
        <taxon>Lysobacteraceae</taxon>
        <taxon>Pseudoxanthomonas</taxon>
    </lineage>
</organism>
<gene>
    <name evidence="1" type="ORF">CSC78_02025</name>
</gene>
<evidence type="ECO:0000313" key="2">
    <source>
        <dbReference type="Proteomes" id="UP000781710"/>
    </source>
</evidence>
<reference evidence="1 2" key="1">
    <citation type="submission" date="2017-10" db="EMBL/GenBank/DDBJ databases">
        <title>Whole genome sequencing of members of genus Pseudoxanthomonas.</title>
        <authorList>
            <person name="Kumar S."/>
            <person name="Bansal K."/>
            <person name="Kaur A."/>
            <person name="Patil P."/>
            <person name="Sharma S."/>
            <person name="Patil P.B."/>
        </authorList>
    </citation>
    <scope>NUCLEOTIDE SEQUENCE [LARGE SCALE GENOMIC DNA]</scope>
    <source>
        <strain evidence="1 2">DSM 17109</strain>
    </source>
</reference>
<comment type="caution">
    <text evidence="1">The sequence shown here is derived from an EMBL/GenBank/DDBJ whole genome shotgun (WGS) entry which is preliminary data.</text>
</comment>
<dbReference type="EMBL" id="PDWW01000002">
    <property type="protein sequence ID" value="KAF1726903.1"/>
    <property type="molecule type" value="Genomic_DNA"/>
</dbReference>
<proteinExistence type="predicted"/>
<protein>
    <submittedName>
        <fullName evidence="1">Attachment protein</fullName>
    </submittedName>
</protein>
<sequence>MSALPVDALVVVADGEGARIFRNRGEDGAVSLHQYDLLELMNANDEGPSGSVPGESTSRQIDEATFAKQLARGLNDSALKQQYEHLVLVADPATLGRVRPLLHKEATQRIVAEIGKDLTNSRLDDIERLVARDA</sequence>
<accession>A0ABQ6ZKX3</accession>
<dbReference type="Pfam" id="PF18856">
    <property type="entry name" value="baeRF_family12"/>
    <property type="match status" value="1"/>
</dbReference>